<dbReference type="Proteomes" id="UP000035057">
    <property type="component" value="Unassembled WGS sequence"/>
</dbReference>
<dbReference type="Gene3D" id="3.40.50.360">
    <property type="match status" value="1"/>
</dbReference>
<proteinExistence type="inferred from homology"/>
<accession>A0A072N1I2</accession>
<feature type="domain" description="Flavodoxin-like fold" evidence="7">
    <location>
        <begin position="4"/>
        <end position="199"/>
    </location>
</feature>
<protein>
    <recommendedName>
        <fullName evidence="6">FMN dependent NADH:quinone oxidoreductase</fullName>
        <ecNumber evidence="6">1.6.5.-</ecNumber>
    </recommendedName>
    <alternativeName>
        <fullName evidence="6">Azo-dye reductase</fullName>
    </alternativeName>
    <alternativeName>
        <fullName evidence="6">FMN-dependent NADH-azo compound oxidoreductase</fullName>
    </alternativeName>
    <alternativeName>
        <fullName evidence="6">FMN-dependent NADH-azoreductase</fullName>
        <ecNumber evidence="6">1.7.1.17</ecNumber>
    </alternativeName>
</protein>
<name>A0A072N1I2_9GAMM</name>
<dbReference type="GO" id="GO:0016655">
    <property type="term" value="F:oxidoreductase activity, acting on NAD(P)H, quinone or similar compound as acceptor"/>
    <property type="evidence" value="ECO:0007669"/>
    <property type="project" value="InterPro"/>
</dbReference>
<dbReference type="EC" id="1.7.1.17" evidence="6"/>
<dbReference type="EMBL" id="ANIE01000007">
    <property type="protein sequence ID" value="KEF30803.1"/>
    <property type="molecule type" value="Genomic_DNA"/>
</dbReference>
<keyword evidence="1 6" id="KW-0285">Flavoprotein</keyword>
<dbReference type="Pfam" id="PF02525">
    <property type="entry name" value="Flavodoxin_2"/>
    <property type="match status" value="1"/>
</dbReference>
<gene>
    <name evidence="6" type="primary">azoR</name>
    <name evidence="8" type="ORF">D777_02745</name>
</gene>
<dbReference type="InterPro" id="IPR003680">
    <property type="entry name" value="Flavodoxin_fold"/>
</dbReference>
<comment type="function">
    <text evidence="6">Quinone reductase that provides resistance to thiol-specific stress caused by electrophilic quinones.</text>
</comment>
<dbReference type="InterPro" id="IPR029039">
    <property type="entry name" value="Flavoprotein-like_sf"/>
</dbReference>
<comment type="caution">
    <text evidence="8">The sequence shown here is derived from an EMBL/GenBank/DDBJ whole genome shotgun (WGS) entry which is preliminary data.</text>
</comment>
<dbReference type="GO" id="GO:0009055">
    <property type="term" value="F:electron transfer activity"/>
    <property type="evidence" value="ECO:0007669"/>
    <property type="project" value="UniProtKB-UniRule"/>
</dbReference>
<dbReference type="STRING" id="1137280.D777_02745"/>
<dbReference type="PANTHER" id="PTHR43741">
    <property type="entry name" value="FMN-DEPENDENT NADH-AZOREDUCTASE 1"/>
    <property type="match status" value="1"/>
</dbReference>
<evidence type="ECO:0000313" key="8">
    <source>
        <dbReference type="EMBL" id="KEF30803.1"/>
    </source>
</evidence>
<comment type="function">
    <text evidence="6">Also exhibits azoreductase activity. Catalyzes the reductive cleavage of the azo bond in aromatic azo compounds to the corresponding amines.</text>
</comment>
<feature type="binding site" evidence="6">
    <location>
        <position position="12"/>
    </location>
    <ligand>
        <name>FMN</name>
        <dbReference type="ChEBI" id="CHEBI:58210"/>
    </ligand>
</feature>
<evidence type="ECO:0000256" key="5">
    <source>
        <dbReference type="ARBA" id="ARBA00048542"/>
    </source>
</evidence>
<keyword evidence="2 6" id="KW-0288">FMN</keyword>
<dbReference type="EC" id="1.6.5.-" evidence="6"/>
<comment type="catalytic activity">
    <reaction evidence="6">
        <text>2 a quinone + NADH + H(+) = 2 a 1,4-benzosemiquinone + NAD(+)</text>
        <dbReference type="Rhea" id="RHEA:65952"/>
        <dbReference type="ChEBI" id="CHEBI:15378"/>
        <dbReference type="ChEBI" id="CHEBI:57540"/>
        <dbReference type="ChEBI" id="CHEBI:57945"/>
        <dbReference type="ChEBI" id="CHEBI:132124"/>
        <dbReference type="ChEBI" id="CHEBI:134225"/>
    </reaction>
</comment>
<comment type="subunit">
    <text evidence="6">Homodimer.</text>
</comment>
<dbReference type="GO" id="GO:0016652">
    <property type="term" value="F:oxidoreductase activity, acting on NAD(P)H as acceptor"/>
    <property type="evidence" value="ECO:0007669"/>
    <property type="project" value="UniProtKB-UniRule"/>
</dbReference>
<comment type="catalytic activity">
    <reaction evidence="5">
        <text>N,N-dimethyl-1,4-phenylenediamine + anthranilate + 2 NAD(+) = 2-(4-dimethylaminophenyl)diazenylbenzoate + 2 NADH + 2 H(+)</text>
        <dbReference type="Rhea" id="RHEA:55872"/>
        <dbReference type="ChEBI" id="CHEBI:15378"/>
        <dbReference type="ChEBI" id="CHEBI:15783"/>
        <dbReference type="ChEBI" id="CHEBI:16567"/>
        <dbReference type="ChEBI" id="CHEBI:57540"/>
        <dbReference type="ChEBI" id="CHEBI:57945"/>
        <dbReference type="ChEBI" id="CHEBI:71579"/>
        <dbReference type="EC" id="1.7.1.17"/>
    </reaction>
    <physiologicalReaction direction="right-to-left" evidence="5">
        <dbReference type="Rhea" id="RHEA:55874"/>
    </physiologicalReaction>
</comment>
<evidence type="ECO:0000256" key="3">
    <source>
        <dbReference type="ARBA" id="ARBA00023002"/>
    </source>
</evidence>
<keyword evidence="3 6" id="KW-0560">Oxidoreductase</keyword>
<sequence length="202" mass="22101">MNMKNILVVTASIFGKDGQSSQLVEKTLEQLRQTHGEIQVTTRDLAAEPVPHLDATRFGAFLASADERNNDQQQVVDYSDSLIDEIHNADILVLGVPMYNFGIPSALKAYFDHIARAGITFRYTENGPVGLLQDRPVYVLAARGGIYAGTANDSQTPFIRSFLGFIGLTDLHFVYAEGLNMGDEQKHNALTEASRDIAALAS</sequence>
<comment type="cofactor">
    <cofactor evidence="6">
        <name>FMN</name>
        <dbReference type="ChEBI" id="CHEBI:58210"/>
    </cofactor>
    <text evidence="6">Binds 1 FMN per subunit.</text>
</comment>
<dbReference type="GO" id="GO:0010181">
    <property type="term" value="F:FMN binding"/>
    <property type="evidence" value="ECO:0007669"/>
    <property type="project" value="UniProtKB-UniRule"/>
</dbReference>
<keyword evidence="4 6" id="KW-0520">NAD</keyword>
<comment type="caution">
    <text evidence="6">Lacks conserved residue(s) required for the propagation of feature annotation.</text>
</comment>
<evidence type="ECO:0000259" key="7">
    <source>
        <dbReference type="Pfam" id="PF02525"/>
    </source>
</evidence>
<evidence type="ECO:0000256" key="2">
    <source>
        <dbReference type="ARBA" id="ARBA00022643"/>
    </source>
</evidence>
<dbReference type="AlphaFoldDB" id="A0A072N1I2"/>
<dbReference type="InterPro" id="IPR023048">
    <property type="entry name" value="NADH:quinone_OxRdtase_FMN_depd"/>
</dbReference>
<feature type="binding site" evidence="6">
    <location>
        <begin position="98"/>
        <end position="101"/>
    </location>
    <ligand>
        <name>FMN</name>
        <dbReference type="ChEBI" id="CHEBI:58210"/>
    </ligand>
</feature>
<dbReference type="SUPFAM" id="SSF52218">
    <property type="entry name" value="Flavoproteins"/>
    <property type="match status" value="1"/>
</dbReference>
<dbReference type="PATRIC" id="fig|1137280.3.peg.2563"/>
<keyword evidence="9" id="KW-1185">Reference proteome</keyword>
<evidence type="ECO:0000313" key="9">
    <source>
        <dbReference type="Proteomes" id="UP000035057"/>
    </source>
</evidence>
<evidence type="ECO:0000256" key="6">
    <source>
        <dbReference type="HAMAP-Rule" id="MF_01216"/>
    </source>
</evidence>
<comment type="similarity">
    <text evidence="6">Belongs to the azoreductase type 1 family.</text>
</comment>
<organism evidence="8 9">
    <name type="scientific">Marinobacter nitratireducens</name>
    <dbReference type="NCBI Taxonomy" id="1137280"/>
    <lineage>
        <taxon>Bacteria</taxon>
        <taxon>Pseudomonadati</taxon>
        <taxon>Pseudomonadota</taxon>
        <taxon>Gammaproteobacteria</taxon>
        <taxon>Pseudomonadales</taxon>
        <taxon>Marinobacteraceae</taxon>
        <taxon>Marinobacter</taxon>
    </lineage>
</organism>
<evidence type="ECO:0000256" key="1">
    <source>
        <dbReference type="ARBA" id="ARBA00022630"/>
    </source>
</evidence>
<dbReference type="HAMAP" id="MF_01216">
    <property type="entry name" value="Azoreductase_type1"/>
    <property type="match status" value="1"/>
</dbReference>
<reference evidence="8 9" key="1">
    <citation type="submission" date="2012-12" db="EMBL/GenBank/DDBJ databases">
        <title>Genome assembly of Marinobacter sp. AK21.</title>
        <authorList>
            <person name="Khatri I."/>
            <person name="Kumar R."/>
            <person name="Vaidya B."/>
            <person name="Subramanian S."/>
            <person name="Pinnaka A."/>
        </authorList>
    </citation>
    <scope>NUCLEOTIDE SEQUENCE [LARGE SCALE GENOMIC DNA]</scope>
    <source>
        <strain evidence="8 9">AK21</strain>
    </source>
</reference>
<evidence type="ECO:0000256" key="4">
    <source>
        <dbReference type="ARBA" id="ARBA00023027"/>
    </source>
</evidence>
<dbReference type="InterPro" id="IPR050104">
    <property type="entry name" value="FMN-dep_NADH:Q_OxRdtase_AzoR1"/>
</dbReference>
<dbReference type="PANTHER" id="PTHR43741:SF2">
    <property type="entry name" value="FMN-DEPENDENT NADH:QUINONE OXIDOREDUCTASE"/>
    <property type="match status" value="1"/>
</dbReference>